<evidence type="ECO:0000313" key="2">
    <source>
        <dbReference type="Proteomes" id="UP000507962"/>
    </source>
</evidence>
<protein>
    <submittedName>
        <fullName evidence="1">Hi0933-like protein</fullName>
    </submittedName>
</protein>
<dbReference type="RefSeq" id="WP_180136665.1">
    <property type="nucleotide sequence ID" value="NZ_CAADHO010000001.1"/>
</dbReference>
<keyword evidence="2" id="KW-1185">Reference proteome</keyword>
<accession>A0A4U8YGW5</accession>
<proteinExistence type="predicted"/>
<gene>
    <name evidence="1" type="ORF">MSL71_250</name>
</gene>
<reference evidence="1 2" key="1">
    <citation type="submission" date="2019-03" db="EMBL/GenBank/DDBJ databases">
        <authorList>
            <person name="Nijsse B."/>
        </authorList>
    </citation>
    <scope>NUCLEOTIDE SEQUENCE [LARGE SCALE GENOMIC DNA]</scope>
    <source>
        <strain evidence="1">Desulfoluna butyratoxydans MSL71</strain>
    </source>
</reference>
<dbReference type="EMBL" id="CAADHO010000001">
    <property type="protein sequence ID" value="VFQ42407.1"/>
    <property type="molecule type" value="Genomic_DNA"/>
</dbReference>
<evidence type="ECO:0000313" key="1">
    <source>
        <dbReference type="EMBL" id="VFQ42407.1"/>
    </source>
</evidence>
<organism evidence="1 2">
    <name type="scientific">Desulfoluna butyratoxydans</name>
    <dbReference type="NCBI Taxonomy" id="231438"/>
    <lineage>
        <taxon>Bacteria</taxon>
        <taxon>Pseudomonadati</taxon>
        <taxon>Thermodesulfobacteriota</taxon>
        <taxon>Desulfobacteria</taxon>
        <taxon>Desulfobacterales</taxon>
        <taxon>Desulfolunaceae</taxon>
        <taxon>Desulfoluna</taxon>
    </lineage>
</organism>
<dbReference type="SUPFAM" id="SSF51905">
    <property type="entry name" value="FAD/NAD(P)-binding domain"/>
    <property type="match status" value="1"/>
</dbReference>
<dbReference type="AlphaFoldDB" id="A0A4U8YGW5"/>
<dbReference type="InterPro" id="IPR036188">
    <property type="entry name" value="FAD/NAD-bd_sf"/>
</dbReference>
<sequence length="436" mass="49239">MEYHFDIAIIGGGLSGLFSAMILSKYTNYTIGLFEQGYSYNKRLLTQYSQNNVRLEGIGGAGTLDGGKLCNRPASSKVWEKTSGELSTWDEFIKHLPFSKSVQSKLQYNVGYFSVNDELIEKKYNTALLLKDDMACFINGLVEECEEFGVKIYPEHKLESIERTNSGFRILFPSQEKVVEAKQVILATGRVSSQSINNLLKEFRVNVRDQSPDLGIRIESGKATSESFATGGDDVKLKLQKNNSLLRTFCVCSGGELTNIAVDNVSYYDGCFGSEITDSVNFGIMERNSKRVGVETALRYCQALSDKSLNDMSVNDFLKYKSLILKGPFYAEFSETIEAVSYFIEQCFKHNYLEGDYSQYRVVLPSIDRYNPYVETTRSFETSCENLFVIGDAAGISRGYVQSLWAGWCCSSYIVKKIKRMENDNYTTHYDELLYA</sequence>
<dbReference type="Proteomes" id="UP000507962">
    <property type="component" value="Unassembled WGS sequence"/>
</dbReference>
<dbReference type="PANTHER" id="PTHR43106">
    <property type="entry name" value="DEHYDROGENASE-RELATED"/>
    <property type="match status" value="1"/>
</dbReference>
<dbReference type="Gene3D" id="3.50.50.60">
    <property type="entry name" value="FAD/NAD(P)-binding domain"/>
    <property type="match status" value="2"/>
</dbReference>
<dbReference type="PANTHER" id="PTHR43106:SF1">
    <property type="entry name" value="DEHYDROGENASE-RELATED"/>
    <property type="match status" value="1"/>
</dbReference>
<name>A0A4U8YGW5_9BACT</name>